<reference evidence="9 10" key="1">
    <citation type="submission" date="2016-10" db="EMBL/GenBank/DDBJ databases">
        <title>Draft genome sequence of Coniochaeta ligniaria NRRL30616, a lignocellulolytic fungus for bioabatement of inhibitors in plant biomass hydrolysates.</title>
        <authorList>
            <consortium name="DOE Joint Genome Institute"/>
            <person name="Jimenez D.J."/>
            <person name="Hector R.E."/>
            <person name="Riley R."/>
            <person name="Sun H."/>
            <person name="Grigoriev I.V."/>
            <person name="Van Elsas J.D."/>
            <person name="Nichols N.N."/>
        </authorList>
    </citation>
    <scope>NUCLEOTIDE SEQUENCE [LARGE SCALE GENOMIC DNA]</scope>
    <source>
        <strain evidence="9 10">NRRL 30616</strain>
    </source>
</reference>
<dbReference type="PANTHER" id="PTHR31313">
    <property type="entry name" value="TY1 ENHANCER ACTIVATOR"/>
    <property type="match status" value="1"/>
</dbReference>
<dbReference type="EMBL" id="KV875098">
    <property type="protein sequence ID" value="OIW28733.1"/>
    <property type="molecule type" value="Genomic_DNA"/>
</dbReference>
<evidence type="ECO:0000256" key="1">
    <source>
        <dbReference type="ARBA" id="ARBA00022723"/>
    </source>
</evidence>
<dbReference type="CDD" id="cd12148">
    <property type="entry name" value="fungal_TF_MHR"/>
    <property type="match status" value="1"/>
</dbReference>
<keyword evidence="3" id="KW-0805">Transcription regulation</keyword>
<keyword evidence="1" id="KW-0479">Metal-binding</keyword>
<accession>A0A1J7IMX6</accession>
<dbReference type="Pfam" id="PF04082">
    <property type="entry name" value="Fungal_trans"/>
    <property type="match status" value="1"/>
</dbReference>
<organism evidence="9 10">
    <name type="scientific">Coniochaeta ligniaria NRRL 30616</name>
    <dbReference type="NCBI Taxonomy" id="1408157"/>
    <lineage>
        <taxon>Eukaryota</taxon>
        <taxon>Fungi</taxon>
        <taxon>Dikarya</taxon>
        <taxon>Ascomycota</taxon>
        <taxon>Pezizomycotina</taxon>
        <taxon>Sordariomycetes</taxon>
        <taxon>Sordariomycetidae</taxon>
        <taxon>Coniochaetales</taxon>
        <taxon>Coniochaetaceae</taxon>
        <taxon>Coniochaeta</taxon>
    </lineage>
</organism>
<feature type="signal peptide" evidence="7">
    <location>
        <begin position="1"/>
        <end position="23"/>
    </location>
</feature>
<evidence type="ECO:0000256" key="6">
    <source>
        <dbReference type="ARBA" id="ARBA00023242"/>
    </source>
</evidence>
<dbReference type="SMART" id="SM00906">
    <property type="entry name" value="Fungal_trans"/>
    <property type="match status" value="1"/>
</dbReference>
<dbReference type="GO" id="GO:0008270">
    <property type="term" value="F:zinc ion binding"/>
    <property type="evidence" value="ECO:0007669"/>
    <property type="project" value="InterPro"/>
</dbReference>
<sequence length="377" mass="42395">MLQGTNRQTVLPPLLLNIVLAVASFFSKEDDFVSSEEMDRCTERLYMDRFTNILGREVDQHCLSNVKAFLLRAYLAMLEGRLESATIFNSMACAMAKRLGLHVNFPISEQQICRLSPKARTERLTTFWACFWMDRRLAILEGRACHIDPVDISTPRPLQLMQAEDGFTELPLSVELIYACHVEYAFTRDSTREDATSKGHLRFISWLTSLPTSMKSIPRGKSFHPSFISFYMCFHAGLILLHRVSLCDEGAAALANQRCRESAAAITTLLKSYSDHFGYSTADPMVIHAAFTAALIHMVLLLYPDIVTFRASLAALRSISRILARFASFSPYATLVLADLQEFAAKWAISPANSPVFWARTPWETSTEELAQPRGSS</sequence>
<keyword evidence="2" id="KW-0862">Zinc</keyword>
<evidence type="ECO:0000313" key="10">
    <source>
        <dbReference type="Proteomes" id="UP000182658"/>
    </source>
</evidence>
<feature type="domain" description="Xylanolytic transcriptional activator regulatory" evidence="8">
    <location>
        <begin position="85"/>
        <end position="163"/>
    </location>
</feature>
<evidence type="ECO:0000256" key="2">
    <source>
        <dbReference type="ARBA" id="ARBA00022833"/>
    </source>
</evidence>
<dbReference type="AlphaFoldDB" id="A0A1J7IMX6"/>
<feature type="chain" id="PRO_5009644915" description="Xylanolytic transcriptional activator regulatory domain-containing protein" evidence="7">
    <location>
        <begin position="24"/>
        <end position="377"/>
    </location>
</feature>
<keyword evidence="6" id="KW-0539">Nucleus</keyword>
<evidence type="ECO:0000256" key="5">
    <source>
        <dbReference type="ARBA" id="ARBA00023163"/>
    </source>
</evidence>
<dbReference type="InterPro" id="IPR007219">
    <property type="entry name" value="XnlR_reg_dom"/>
</dbReference>
<dbReference type="GO" id="GO:0006351">
    <property type="term" value="P:DNA-templated transcription"/>
    <property type="evidence" value="ECO:0007669"/>
    <property type="project" value="InterPro"/>
</dbReference>
<dbReference type="OrthoDB" id="5235791at2759"/>
<dbReference type="InParanoid" id="A0A1J7IMX6"/>
<keyword evidence="4" id="KW-0238">DNA-binding</keyword>
<dbReference type="InterPro" id="IPR051615">
    <property type="entry name" value="Transcr_Regulatory_Elem"/>
</dbReference>
<evidence type="ECO:0000256" key="4">
    <source>
        <dbReference type="ARBA" id="ARBA00023125"/>
    </source>
</evidence>
<proteinExistence type="predicted"/>
<evidence type="ECO:0000256" key="3">
    <source>
        <dbReference type="ARBA" id="ARBA00023015"/>
    </source>
</evidence>
<keyword evidence="10" id="KW-1185">Reference proteome</keyword>
<evidence type="ECO:0000256" key="7">
    <source>
        <dbReference type="SAM" id="SignalP"/>
    </source>
</evidence>
<evidence type="ECO:0000259" key="8">
    <source>
        <dbReference type="SMART" id="SM00906"/>
    </source>
</evidence>
<gene>
    <name evidence="9" type="ORF">CONLIGDRAFT_577428</name>
</gene>
<evidence type="ECO:0000313" key="9">
    <source>
        <dbReference type="EMBL" id="OIW28733.1"/>
    </source>
</evidence>
<keyword evidence="7" id="KW-0732">Signal</keyword>
<name>A0A1J7IMX6_9PEZI</name>
<dbReference type="PANTHER" id="PTHR31313:SF81">
    <property type="entry name" value="TY1 ENHANCER ACTIVATOR"/>
    <property type="match status" value="1"/>
</dbReference>
<dbReference type="GO" id="GO:0003677">
    <property type="term" value="F:DNA binding"/>
    <property type="evidence" value="ECO:0007669"/>
    <property type="project" value="UniProtKB-KW"/>
</dbReference>
<protein>
    <recommendedName>
        <fullName evidence="8">Xylanolytic transcriptional activator regulatory domain-containing protein</fullName>
    </recommendedName>
</protein>
<keyword evidence="5" id="KW-0804">Transcription</keyword>
<dbReference type="Proteomes" id="UP000182658">
    <property type="component" value="Unassembled WGS sequence"/>
</dbReference>